<dbReference type="SMART" id="SM01073">
    <property type="entry name" value="CDC48_N"/>
    <property type="match status" value="1"/>
</dbReference>
<dbReference type="InterPro" id="IPR004860">
    <property type="entry name" value="LAGLIDADG_dom"/>
</dbReference>
<dbReference type="FunFam" id="2.40.40.20:FF:000007">
    <property type="entry name" value="AAA family ATPase"/>
    <property type="match status" value="1"/>
</dbReference>
<dbReference type="InterPro" id="IPR004042">
    <property type="entry name" value="Intein_endonuc_central"/>
</dbReference>
<dbReference type="SUPFAM" id="SSF51294">
    <property type="entry name" value="Hedgehog/intein (Hint) domain"/>
    <property type="match status" value="1"/>
</dbReference>
<dbReference type="FunFam" id="3.40.50.300:FF:002861">
    <property type="entry name" value="Cell division control protein 48 homolog E"/>
    <property type="match status" value="1"/>
</dbReference>
<evidence type="ECO:0000256" key="2">
    <source>
        <dbReference type="ARBA" id="ARBA00022722"/>
    </source>
</evidence>
<protein>
    <submittedName>
        <fullName evidence="11">CDC48 family AAA ATPase</fullName>
    </submittedName>
</protein>
<dbReference type="InterPro" id="IPR003338">
    <property type="entry name" value="CDC4_N-term_subdom"/>
</dbReference>
<dbReference type="InterPro" id="IPR004201">
    <property type="entry name" value="Cdc48_dom2"/>
</dbReference>
<dbReference type="InterPro" id="IPR009010">
    <property type="entry name" value="Asp_de-COase-like_dom_sf"/>
</dbReference>
<evidence type="ECO:0000256" key="3">
    <source>
        <dbReference type="ARBA" id="ARBA00022737"/>
    </source>
</evidence>
<dbReference type="PROSITE" id="PS50817">
    <property type="entry name" value="INTEIN_N_TER"/>
    <property type="match status" value="1"/>
</dbReference>
<gene>
    <name evidence="11" type="ORF">HA254_07550</name>
</gene>
<dbReference type="SUPFAM" id="SSF52540">
    <property type="entry name" value="P-loop containing nucleoside triphosphate hydrolases"/>
    <property type="match status" value="2"/>
</dbReference>
<comment type="caution">
    <text evidence="11">The sequence shown here is derived from an EMBL/GenBank/DDBJ whole genome shotgun (WGS) entry which is preliminary data.</text>
</comment>
<dbReference type="InterPro" id="IPR030934">
    <property type="entry name" value="Intein_C"/>
</dbReference>
<dbReference type="PRINTS" id="PR00379">
    <property type="entry name" value="INTEIN"/>
</dbReference>
<dbReference type="Gene3D" id="3.40.50.300">
    <property type="entry name" value="P-loop containing nucleotide triphosphate hydrolases"/>
    <property type="match status" value="3"/>
</dbReference>
<name>A0A7J4IY94_9ARCH</name>
<dbReference type="Gene3D" id="1.10.8.60">
    <property type="match status" value="2"/>
</dbReference>
<dbReference type="SMART" id="SM01072">
    <property type="entry name" value="CDC48_2"/>
    <property type="match status" value="1"/>
</dbReference>
<dbReference type="GO" id="GO:0016887">
    <property type="term" value="F:ATP hydrolysis activity"/>
    <property type="evidence" value="ECO:0007669"/>
    <property type="project" value="InterPro"/>
</dbReference>
<evidence type="ECO:0000256" key="6">
    <source>
        <dbReference type="ARBA" id="ARBA00022813"/>
    </source>
</evidence>
<feature type="domain" description="DOD-type homing endonuclease" evidence="10">
    <location>
        <begin position="751"/>
        <end position="881"/>
    </location>
</feature>
<dbReference type="SMART" id="SM00382">
    <property type="entry name" value="AAA"/>
    <property type="match status" value="2"/>
</dbReference>
<evidence type="ECO:0000313" key="11">
    <source>
        <dbReference type="EMBL" id="HIH10492.1"/>
    </source>
</evidence>
<dbReference type="InterPro" id="IPR041569">
    <property type="entry name" value="AAA_lid_3"/>
</dbReference>
<dbReference type="PROSITE" id="PS50819">
    <property type="entry name" value="INTEIN_ENDONUCLEASE"/>
    <property type="match status" value="1"/>
</dbReference>
<dbReference type="GO" id="GO:0004519">
    <property type="term" value="F:endonuclease activity"/>
    <property type="evidence" value="ECO:0007669"/>
    <property type="project" value="UniProtKB-KW"/>
</dbReference>
<evidence type="ECO:0000256" key="9">
    <source>
        <dbReference type="ARBA" id="ARBA00023000"/>
    </source>
</evidence>
<dbReference type="GO" id="GO:0016539">
    <property type="term" value="P:intein-mediated protein splicing"/>
    <property type="evidence" value="ECO:0007669"/>
    <property type="project" value="InterPro"/>
</dbReference>
<dbReference type="SUPFAM" id="SSF50692">
    <property type="entry name" value="ADC-like"/>
    <property type="match status" value="1"/>
</dbReference>
<dbReference type="SMART" id="SM00306">
    <property type="entry name" value="HintN"/>
    <property type="match status" value="1"/>
</dbReference>
<dbReference type="InterPro" id="IPR006141">
    <property type="entry name" value="Intein_N"/>
</dbReference>
<dbReference type="EMBL" id="DUGC01000116">
    <property type="protein sequence ID" value="HIH10492.1"/>
    <property type="molecule type" value="Genomic_DNA"/>
</dbReference>
<evidence type="ECO:0000256" key="4">
    <source>
        <dbReference type="ARBA" id="ARBA00022741"/>
    </source>
</evidence>
<dbReference type="AlphaFoldDB" id="A0A7J4IY94"/>
<dbReference type="Pfam" id="PF17862">
    <property type="entry name" value="AAA_lid_3"/>
    <property type="match status" value="2"/>
</dbReference>
<evidence type="ECO:0000256" key="8">
    <source>
        <dbReference type="ARBA" id="ARBA00022886"/>
    </source>
</evidence>
<evidence type="ECO:0000259" key="10">
    <source>
        <dbReference type="PROSITE" id="PS50819"/>
    </source>
</evidence>
<dbReference type="InterPro" id="IPR027434">
    <property type="entry name" value="Homing_endonucl"/>
</dbReference>
<dbReference type="InterPro" id="IPR005938">
    <property type="entry name" value="AAA_ATPase_CDC48"/>
</dbReference>
<dbReference type="Gene3D" id="3.10.330.10">
    <property type="match status" value="1"/>
</dbReference>
<dbReference type="NCBIfam" id="TIGR01445">
    <property type="entry name" value="intein_Nterm"/>
    <property type="match status" value="1"/>
</dbReference>
<dbReference type="NCBIfam" id="TIGR01243">
    <property type="entry name" value="CDC48"/>
    <property type="match status" value="1"/>
</dbReference>
<dbReference type="InterPro" id="IPR027417">
    <property type="entry name" value="P-loop_NTPase"/>
</dbReference>
<dbReference type="InterPro" id="IPR003960">
    <property type="entry name" value="ATPase_AAA_CS"/>
</dbReference>
<sequence>MNPLKTKPQVVLRVEEPDPSHVGRNIITLDRKTKEDLSVTSGDIVEIIGSQRTAAVIWPARQEDEGKGIIRMDNLIRRNAGVGLGEKVTVQKADFSEAKRVVLAPTQEVRIIASGYDRILKKNFIGRPLNKGDRVLISVFGSGFIYQVIDTNPRGVVKVTDFTQFVLKEEPVKDALGGIPRIAYEDIGGLDEQVQKVREMIELPMRHPEVFRRLGISPPKGVLLYGPPGTGKTLLAKAVANETQAHFISISSPSIMSKFVGEAEERIREVFKEAEKNAPSIIFFDEIDAIAPKRDEVVGEVERRVVAQILSAMDGMEARGQVIVIGATNRVNSIDEALRRPGRFDREIEIGVPSKKGRLEILQIHTRGMPLSKDIELEYFAGITHGFVGADLEALAKEAAMKALRRYLPRINLDEETIPQEVLESLEVNRADFLEALKDVQPSALREVAIEVPNVKWADIGGLESIKDDLKQAVEWPLKHPENFQKMGIKPPRGILLYGPPGCGKTAIAKAIATESEANFISIKGPQLISMWVGESLPYDEELLVFDGKKIFREKIGRIVEEKLAVQVVTFDSDGKAIFSRIIGHIKHPLNGKMLEVTTKTGRSIKVTDKHSLFTLSDSEIESVATQELVAGKSVIAIPARMPNISLNYSEVNLFEHFKNQKGYVLSNVSQDLRLAKQKYGPDKVSSCLGLSKKYLADIIGKNLSVSTVAFANLLEQTGFTPDFSKITIGVRGARNHVNVLLKIDSAFCRLLGLYVAEGDFDGDIVRITNANPEIRSDLIRTLDSLGLGGATVTETNIIVNACIFKHVLEKVFGLKTGAENKSVPGFLFAASSGQVQNFLKGYFSGDGSITLSERRYVIEATTVSRKLANDLLYLFLKMGIVASCKEKPEWSGSISSRVQVFGVENFRKFLPIGFIDSRRNLLVGKYIEEKVWTRSNTIPINHKITEVLESAFGSYPKNNSVGIRKLKEALCTVDLGREKYASLWKLAESDIYWDRVKEIKEISHAGPVYDISVEPCQNFVAGFGGIFAHNSEKGIRKVFQRARQVSPVVVFFDEIDSIASRRGASNDSGVNERMVNQLLTELDGIEELKGVVFVAATNRPDLIDPALLRPGRIDKILKVPAPDFESRKVILKIHSRKVPLAKNVTLDELAAMTEGYSGADLEGLIREAALAALQEANFKIAEVKLSHFEAAMKKVTPTITKETVDAYDAFKNTVAQAFKPSYVR</sequence>
<dbReference type="Gene3D" id="3.10.28.10">
    <property type="entry name" value="Homing endonucleases"/>
    <property type="match status" value="1"/>
</dbReference>
<dbReference type="FunFam" id="3.40.50.300:FF:000012">
    <property type="entry name" value="Transitional endoplasmic reticulum ATPase"/>
    <property type="match status" value="1"/>
</dbReference>
<dbReference type="Pfam" id="PF02933">
    <property type="entry name" value="CDC48_2"/>
    <property type="match status" value="1"/>
</dbReference>
<dbReference type="PANTHER" id="PTHR23077">
    <property type="entry name" value="AAA-FAMILY ATPASE"/>
    <property type="match status" value="1"/>
</dbReference>
<dbReference type="Pfam" id="PF00004">
    <property type="entry name" value="AAA"/>
    <property type="match status" value="3"/>
</dbReference>
<reference evidence="12" key="1">
    <citation type="journal article" date="2020" name="bioRxiv">
        <title>A rank-normalized archaeal taxonomy based on genome phylogeny resolves widespread incomplete and uneven classifications.</title>
        <authorList>
            <person name="Rinke C."/>
            <person name="Chuvochina M."/>
            <person name="Mussig A.J."/>
            <person name="Chaumeil P.-A."/>
            <person name="Waite D.W."/>
            <person name="Whitman W.B."/>
            <person name="Parks D.H."/>
            <person name="Hugenholtz P."/>
        </authorList>
    </citation>
    <scope>NUCLEOTIDE SEQUENCE [LARGE SCALE GENOMIC DNA]</scope>
</reference>
<dbReference type="PROSITE" id="PS50818">
    <property type="entry name" value="INTEIN_C_TER"/>
    <property type="match status" value="1"/>
</dbReference>
<keyword evidence="8" id="KW-0404">Intron homing</keyword>
<dbReference type="PANTHER" id="PTHR23077:SF171">
    <property type="entry name" value="NUCLEAR VALOSIN-CONTAINING PROTEIN-LIKE"/>
    <property type="match status" value="1"/>
</dbReference>
<dbReference type="InterPro" id="IPR003586">
    <property type="entry name" value="Hint_dom_C"/>
</dbReference>
<evidence type="ECO:0000256" key="1">
    <source>
        <dbReference type="ARBA" id="ARBA00009833"/>
    </source>
</evidence>
<keyword evidence="2" id="KW-0540">Nuclease</keyword>
<dbReference type="InterPro" id="IPR050168">
    <property type="entry name" value="AAA_ATPase_domain"/>
</dbReference>
<dbReference type="SUPFAM" id="SSF55608">
    <property type="entry name" value="Homing endonucleases"/>
    <property type="match status" value="1"/>
</dbReference>
<dbReference type="GO" id="GO:0006314">
    <property type="term" value="P:intron homing"/>
    <property type="evidence" value="ECO:0007669"/>
    <property type="project" value="UniProtKB-KW"/>
</dbReference>
<dbReference type="InterPro" id="IPR029067">
    <property type="entry name" value="CDC48_domain_2-like_sf"/>
</dbReference>
<keyword evidence="3" id="KW-0677">Repeat</keyword>
<keyword evidence="7" id="KW-0067">ATP-binding</keyword>
<keyword evidence="5" id="KW-0255">Endonuclease</keyword>
<comment type="similarity">
    <text evidence="1">Belongs to the AAA ATPase family. CDC48 subfamily.</text>
</comment>
<dbReference type="Pfam" id="PF14528">
    <property type="entry name" value="LAGLIDADG_3"/>
    <property type="match status" value="1"/>
</dbReference>
<evidence type="ECO:0000313" key="12">
    <source>
        <dbReference type="Proteomes" id="UP000565078"/>
    </source>
</evidence>
<keyword evidence="6" id="KW-0068">Autocatalytic cleavage</keyword>
<dbReference type="GO" id="GO:0005524">
    <property type="term" value="F:ATP binding"/>
    <property type="evidence" value="ECO:0007669"/>
    <property type="project" value="UniProtKB-KW"/>
</dbReference>
<evidence type="ECO:0000256" key="7">
    <source>
        <dbReference type="ARBA" id="ARBA00022840"/>
    </source>
</evidence>
<accession>A0A7J4IY94</accession>
<keyword evidence="4" id="KW-0547">Nucleotide-binding</keyword>
<dbReference type="FunFam" id="1.10.8.60:FF:000057">
    <property type="entry name" value="AAA family ATPase, CDC48 subfamily"/>
    <property type="match status" value="1"/>
</dbReference>
<dbReference type="PROSITE" id="PS00674">
    <property type="entry name" value="AAA"/>
    <property type="match status" value="1"/>
</dbReference>
<dbReference type="Gene3D" id="2.170.16.10">
    <property type="entry name" value="Hedgehog/Intein (Hint) domain"/>
    <property type="match status" value="1"/>
</dbReference>
<dbReference type="Pfam" id="PF02359">
    <property type="entry name" value="CDC48_N"/>
    <property type="match status" value="1"/>
</dbReference>
<dbReference type="GO" id="GO:0005737">
    <property type="term" value="C:cytoplasm"/>
    <property type="evidence" value="ECO:0007669"/>
    <property type="project" value="UniProtKB-ARBA"/>
</dbReference>
<dbReference type="Gene3D" id="2.40.40.20">
    <property type="match status" value="1"/>
</dbReference>
<dbReference type="SMART" id="SM00305">
    <property type="entry name" value="HintC"/>
    <property type="match status" value="1"/>
</dbReference>
<dbReference type="SUPFAM" id="SSF54585">
    <property type="entry name" value="Cdc48 domain 2-like"/>
    <property type="match status" value="1"/>
</dbReference>
<keyword evidence="9" id="KW-0651">Protein splicing</keyword>
<organism evidence="11 12">
    <name type="scientific">Candidatus Iainarchaeum sp</name>
    <dbReference type="NCBI Taxonomy" id="3101447"/>
    <lineage>
        <taxon>Archaea</taxon>
        <taxon>Candidatus Iainarchaeota</taxon>
        <taxon>Candidatus Iainarchaeia</taxon>
        <taxon>Candidatus Iainarchaeales</taxon>
        <taxon>Candidatus Iainarchaeaceae</taxon>
        <taxon>Candidatus Iainarchaeum</taxon>
    </lineage>
</organism>
<dbReference type="InterPro" id="IPR003587">
    <property type="entry name" value="Hint_dom_N"/>
</dbReference>
<proteinExistence type="inferred from homology"/>
<dbReference type="InterPro" id="IPR036844">
    <property type="entry name" value="Hint_dom_sf"/>
</dbReference>
<dbReference type="CDD" id="cd00081">
    <property type="entry name" value="Hint"/>
    <property type="match status" value="2"/>
</dbReference>
<dbReference type="InterPro" id="IPR003593">
    <property type="entry name" value="AAA+_ATPase"/>
</dbReference>
<dbReference type="FunFam" id="1.10.8.60:FF:000038">
    <property type="entry name" value="spermatogenesis-associated protein 5-like protein 1"/>
    <property type="match status" value="1"/>
</dbReference>
<dbReference type="Proteomes" id="UP000565078">
    <property type="component" value="Unassembled WGS sequence"/>
</dbReference>
<dbReference type="NCBIfam" id="TIGR01443">
    <property type="entry name" value="intein_Cterm"/>
    <property type="match status" value="1"/>
</dbReference>
<dbReference type="InterPro" id="IPR006142">
    <property type="entry name" value="INTEIN"/>
</dbReference>
<dbReference type="InterPro" id="IPR003959">
    <property type="entry name" value="ATPase_AAA_core"/>
</dbReference>
<evidence type="ECO:0000256" key="5">
    <source>
        <dbReference type="ARBA" id="ARBA00022759"/>
    </source>
</evidence>
<keyword evidence="5" id="KW-0378">Hydrolase</keyword>